<organism evidence="3 4">
    <name type="scientific">Caballeronia catudaia</name>
    <dbReference type="NCBI Taxonomy" id="1777136"/>
    <lineage>
        <taxon>Bacteria</taxon>
        <taxon>Pseudomonadati</taxon>
        <taxon>Pseudomonadota</taxon>
        <taxon>Betaproteobacteria</taxon>
        <taxon>Burkholderiales</taxon>
        <taxon>Burkholderiaceae</taxon>
        <taxon>Caballeronia</taxon>
    </lineage>
</organism>
<dbReference type="Gene3D" id="3.50.50.60">
    <property type="entry name" value="FAD/NAD(P)-binding domain"/>
    <property type="match status" value="1"/>
</dbReference>
<dbReference type="Proteomes" id="UP000054870">
    <property type="component" value="Unassembled WGS sequence"/>
</dbReference>
<dbReference type="InterPro" id="IPR006311">
    <property type="entry name" value="TAT_signal"/>
</dbReference>
<dbReference type="Gene3D" id="3.30.9.10">
    <property type="entry name" value="D-Amino Acid Oxidase, subunit A, domain 2"/>
    <property type="match status" value="1"/>
</dbReference>
<sequence length="503" mass="54325">MSETTETQAEQQDGSRSGVNRRTFLKGAAVAAVVVPAVAATQCSSNESGSPVEEARMAADMEKYRAHGGWVERPDDFQPELVGDVNADVVIVGAGFAGLSAALELVKHGAKVVVLEREFAGFGASGRNAGYLAGALSLECDLFLKSIGKEKGKEIVRYYEDAVPFVESKLKEYEIDCDYNQTGIIRAGIDPAQEEKVREGMRTGAELGFQSEFLDQAEMRARGIPPAFLFGNYVSRGGTLHPGKYVMGLRRAALRAGVRIFENTPLLSYTEGPVIKVQTPRGSASAPAMMLATNAYTPQLGLLADKVVPLRVSAIETEPLSEPQRKALGWPRREGIVTAHWTMESHRLTVNNALVVTTKRIHYPYGSKTPNVPDYESYRELRTALHDRFPSLKGVALRACWSGYISLANDALPVVGAIGSHQNIFYSAGCSGHGVASQSMVGSMIAGRIRGTDNPLLSALDHKTPSMLPEPLRWCVMTGALGVVNALDERVNSKVRAAQARMS</sequence>
<keyword evidence="4" id="KW-1185">Reference proteome</keyword>
<accession>A0A158C3C4</accession>
<evidence type="ECO:0000313" key="3">
    <source>
        <dbReference type="EMBL" id="SAK76849.1"/>
    </source>
</evidence>
<dbReference type="OrthoDB" id="9342835at2"/>
<evidence type="ECO:0000259" key="2">
    <source>
        <dbReference type="Pfam" id="PF01266"/>
    </source>
</evidence>
<dbReference type="PANTHER" id="PTHR13847:SF281">
    <property type="entry name" value="FAD DEPENDENT OXIDOREDUCTASE DOMAIN-CONTAINING PROTEIN"/>
    <property type="match status" value="1"/>
</dbReference>
<dbReference type="PANTHER" id="PTHR13847">
    <property type="entry name" value="SARCOSINE DEHYDROGENASE-RELATED"/>
    <property type="match status" value="1"/>
</dbReference>
<dbReference type="NCBIfam" id="TIGR01409">
    <property type="entry name" value="TAT_signal_seq"/>
    <property type="match status" value="1"/>
</dbReference>
<dbReference type="SUPFAM" id="SSF51905">
    <property type="entry name" value="FAD/NAD(P)-binding domain"/>
    <property type="match status" value="1"/>
</dbReference>
<dbReference type="Pfam" id="PF01266">
    <property type="entry name" value="DAO"/>
    <property type="match status" value="1"/>
</dbReference>
<keyword evidence="1" id="KW-0560">Oxidoreductase</keyword>
<protein>
    <submittedName>
        <fullName evidence="3">FAD dependent oxidoreductase</fullName>
    </submittedName>
</protein>
<dbReference type="InterPro" id="IPR019546">
    <property type="entry name" value="TAT_signal_bac_arc"/>
</dbReference>
<comment type="caution">
    <text evidence="3">The sequence shown here is derived from an EMBL/GenBank/DDBJ whole genome shotgun (WGS) entry which is preliminary data.</text>
</comment>
<name>A0A158C3C4_9BURK</name>
<dbReference type="GO" id="GO:0016491">
    <property type="term" value="F:oxidoreductase activity"/>
    <property type="evidence" value="ECO:0007669"/>
    <property type="project" value="UniProtKB-KW"/>
</dbReference>
<dbReference type="EMBL" id="FCOF02000022">
    <property type="protein sequence ID" value="SAK76849.1"/>
    <property type="molecule type" value="Genomic_DNA"/>
</dbReference>
<evidence type="ECO:0000256" key="1">
    <source>
        <dbReference type="ARBA" id="ARBA00023002"/>
    </source>
</evidence>
<evidence type="ECO:0000313" key="4">
    <source>
        <dbReference type="Proteomes" id="UP000054870"/>
    </source>
</evidence>
<dbReference type="PROSITE" id="PS51318">
    <property type="entry name" value="TAT"/>
    <property type="match status" value="1"/>
</dbReference>
<dbReference type="InterPro" id="IPR036188">
    <property type="entry name" value="FAD/NAD-bd_sf"/>
</dbReference>
<feature type="domain" description="FAD dependent oxidoreductase" evidence="2">
    <location>
        <begin position="88"/>
        <end position="446"/>
    </location>
</feature>
<dbReference type="InterPro" id="IPR006076">
    <property type="entry name" value="FAD-dep_OxRdtase"/>
</dbReference>
<reference evidence="3" key="1">
    <citation type="submission" date="2016-01" db="EMBL/GenBank/DDBJ databases">
        <authorList>
            <person name="Peeters C."/>
        </authorList>
    </citation>
    <scope>NUCLEOTIDE SEQUENCE [LARGE SCALE GENOMIC DNA]</scope>
    <source>
        <strain evidence="3">LMG 29318</strain>
    </source>
</reference>
<proteinExistence type="predicted"/>
<dbReference type="GO" id="GO:0005737">
    <property type="term" value="C:cytoplasm"/>
    <property type="evidence" value="ECO:0007669"/>
    <property type="project" value="TreeGrafter"/>
</dbReference>
<gene>
    <name evidence="3" type="ORF">AWB75_04436</name>
</gene>
<dbReference type="AlphaFoldDB" id="A0A158C3C4"/>